<accession>A0AA35LT70</accession>
<protein>
    <recommendedName>
        <fullName evidence="4">Amidohydrolase</fullName>
    </recommendedName>
</protein>
<dbReference type="AlphaFoldDB" id="A0AA35LT70"/>
<dbReference type="InterPro" id="IPR051781">
    <property type="entry name" value="Metallo-dep_Hydrolase"/>
</dbReference>
<comment type="caution">
    <text evidence="2">The sequence shown here is derived from an EMBL/GenBank/DDBJ whole genome shotgun (WGS) entry which is preliminary data.</text>
</comment>
<dbReference type="EMBL" id="CABFNP030000619">
    <property type="protein sequence ID" value="CAI6065329.1"/>
    <property type="molecule type" value="Genomic_DNA"/>
</dbReference>
<reference evidence="2" key="1">
    <citation type="submission" date="2023-01" db="EMBL/GenBank/DDBJ databases">
        <authorList>
            <person name="Piombo E."/>
        </authorList>
    </citation>
    <scope>NUCLEOTIDE SEQUENCE</scope>
</reference>
<proteinExistence type="predicted"/>
<evidence type="ECO:0000313" key="3">
    <source>
        <dbReference type="Proteomes" id="UP001160390"/>
    </source>
</evidence>
<evidence type="ECO:0008006" key="4">
    <source>
        <dbReference type="Google" id="ProtNLM"/>
    </source>
</evidence>
<dbReference type="PANTHER" id="PTHR43135:SF3">
    <property type="entry name" value="ALPHA-D-RIBOSE 1-METHYLPHOSPHONATE 5-TRIPHOSPHATE DIPHOSPHATASE"/>
    <property type="match status" value="1"/>
</dbReference>
<evidence type="ECO:0000256" key="1">
    <source>
        <dbReference type="SAM" id="SignalP"/>
    </source>
</evidence>
<dbReference type="GO" id="GO:0016810">
    <property type="term" value="F:hydrolase activity, acting on carbon-nitrogen (but not peptide) bonds"/>
    <property type="evidence" value="ECO:0007669"/>
    <property type="project" value="InterPro"/>
</dbReference>
<keyword evidence="1" id="KW-0732">Signal</keyword>
<dbReference type="Proteomes" id="UP001160390">
    <property type="component" value="Unassembled WGS sequence"/>
</dbReference>
<dbReference type="PANTHER" id="PTHR43135">
    <property type="entry name" value="ALPHA-D-RIBOSE 1-METHYLPHOSPHONATE 5-TRIPHOSPHATE DIPHOSPHATASE"/>
    <property type="match status" value="1"/>
</dbReference>
<dbReference type="Gene3D" id="2.30.40.10">
    <property type="entry name" value="Urease, subunit C, domain 1"/>
    <property type="match status" value="1"/>
</dbReference>
<dbReference type="SUPFAM" id="SSF51338">
    <property type="entry name" value="Composite domain of metallo-dependent hydrolases"/>
    <property type="match status" value="1"/>
</dbReference>
<dbReference type="Gene3D" id="3.20.20.140">
    <property type="entry name" value="Metal-dependent hydrolases"/>
    <property type="match status" value="1"/>
</dbReference>
<dbReference type="InterPro" id="IPR011059">
    <property type="entry name" value="Metal-dep_hydrolase_composite"/>
</dbReference>
<dbReference type="SUPFAM" id="SSF51556">
    <property type="entry name" value="Metallo-dependent hydrolases"/>
    <property type="match status" value="1"/>
</dbReference>
<organism evidence="2 3">
    <name type="scientific">Clonostachys chloroleuca</name>
    <dbReference type="NCBI Taxonomy" id="1926264"/>
    <lineage>
        <taxon>Eukaryota</taxon>
        <taxon>Fungi</taxon>
        <taxon>Dikarya</taxon>
        <taxon>Ascomycota</taxon>
        <taxon>Pezizomycotina</taxon>
        <taxon>Sordariomycetes</taxon>
        <taxon>Hypocreomycetidae</taxon>
        <taxon>Hypocreales</taxon>
        <taxon>Bionectriaceae</taxon>
        <taxon>Clonostachys</taxon>
    </lineage>
</organism>
<sequence>MLSIAIFVLHFPLASVHHAYAHYEDGGPFSFDPKAADYNNQFISHQAPILVLENVRVIDGMGNAPEEAQTIVIEDGKIIALGATGSIPIPKDAKVISAAGNTVLPGYVMHHEHLYYHSLSQVPGMPYLATPSMVTRLALEPLRRPDLFLTAPFIQGDPKYYQLMPEINSAEAAKREVRYWAERGFHNFKTCVDISLSEIRAAAQEAHLHGKNISSRLCSVSILEALDAGIDEIEHEFQSIAVDILPLNEGEEVGF</sequence>
<keyword evidence="3" id="KW-1185">Reference proteome</keyword>
<evidence type="ECO:0000313" key="2">
    <source>
        <dbReference type="EMBL" id="CAI6065329.1"/>
    </source>
</evidence>
<dbReference type="InterPro" id="IPR032466">
    <property type="entry name" value="Metal_Hydrolase"/>
</dbReference>
<feature type="chain" id="PRO_5041445578" description="Amidohydrolase" evidence="1">
    <location>
        <begin position="22"/>
        <end position="255"/>
    </location>
</feature>
<dbReference type="Gene3D" id="3.40.50.10910">
    <property type="entry name" value="Amidohydrolase"/>
    <property type="match status" value="1"/>
</dbReference>
<gene>
    <name evidence="2" type="ORF">CCHLO57077_00011831</name>
</gene>
<name>A0AA35LT70_9HYPO</name>
<feature type="signal peptide" evidence="1">
    <location>
        <begin position="1"/>
        <end position="21"/>
    </location>
</feature>